<dbReference type="EMBL" id="WJHE01000500">
    <property type="protein sequence ID" value="MST33143.1"/>
    <property type="molecule type" value="Genomic_DNA"/>
</dbReference>
<feature type="region of interest" description="Disordered" evidence="1">
    <location>
        <begin position="30"/>
        <end position="73"/>
    </location>
</feature>
<name>A0ABW9QXM2_9ACTN</name>
<dbReference type="InterPro" id="IPR007329">
    <property type="entry name" value="FMN-bd"/>
</dbReference>
<organism evidence="3 4">
    <name type="scientific">Acidiferrimicrobium australe</name>
    <dbReference type="NCBI Taxonomy" id="2664430"/>
    <lineage>
        <taxon>Bacteria</taxon>
        <taxon>Bacillati</taxon>
        <taxon>Actinomycetota</taxon>
        <taxon>Acidimicrobiia</taxon>
        <taxon>Acidimicrobiales</taxon>
        <taxon>Acidimicrobiaceae</taxon>
        <taxon>Acidiferrimicrobium</taxon>
    </lineage>
</organism>
<evidence type="ECO:0000256" key="1">
    <source>
        <dbReference type="SAM" id="MobiDB-lite"/>
    </source>
</evidence>
<feature type="domain" description="FMN-binding" evidence="2">
    <location>
        <begin position="81"/>
        <end position="158"/>
    </location>
</feature>
<protein>
    <submittedName>
        <fullName evidence="3">FMN-binding protein</fullName>
    </submittedName>
</protein>
<dbReference type="Proteomes" id="UP000437736">
    <property type="component" value="Unassembled WGS sequence"/>
</dbReference>
<dbReference type="Pfam" id="PF04205">
    <property type="entry name" value="FMN_bind"/>
    <property type="match status" value="1"/>
</dbReference>
<dbReference type="SMART" id="SM00900">
    <property type="entry name" value="FMN_bind"/>
    <property type="match status" value="1"/>
</dbReference>
<proteinExistence type="predicted"/>
<feature type="compositionally biased region" description="Low complexity" evidence="1">
    <location>
        <begin position="31"/>
        <end position="73"/>
    </location>
</feature>
<gene>
    <name evidence="3" type="ORF">GHK86_10480</name>
</gene>
<evidence type="ECO:0000259" key="2">
    <source>
        <dbReference type="SMART" id="SM00900"/>
    </source>
</evidence>
<evidence type="ECO:0000313" key="3">
    <source>
        <dbReference type="EMBL" id="MST33143.1"/>
    </source>
</evidence>
<accession>A0ABW9QXM2</accession>
<evidence type="ECO:0000313" key="4">
    <source>
        <dbReference type="Proteomes" id="UP000437736"/>
    </source>
</evidence>
<reference evidence="3 4" key="1">
    <citation type="submission" date="2019-11" db="EMBL/GenBank/DDBJ databases">
        <title>Acidiferrimicrobium australis gen. nov., sp. nov., an acidophilic and obligately heterotrophic, member of the Actinobacteria that catalyses dissimilatory oxido- reduction of iron isolated from metal-rich acidic water in Chile.</title>
        <authorList>
            <person name="Gonzalez D."/>
            <person name="Huber K."/>
            <person name="Hedrich S."/>
            <person name="Rojas-Villalobos C."/>
            <person name="Quatrini R."/>
            <person name="Dinamarca M.A."/>
            <person name="Schwarz A."/>
            <person name="Canales C."/>
            <person name="Nancucheo I."/>
        </authorList>
    </citation>
    <scope>NUCLEOTIDE SEQUENCE [LARGE SCALE GENOMIC DNA]</scope>
    <source>
        <strain evidence="3 4">USS-CCA1</strain>
    </source>
</reference>
<sequence length="160" mass="15946">MRRSPIVIAATLAGVAGVLTFHTKKPATIVSAPASGSSSTTTPPATSAPASGSGSTSGAGSSTTAPAGGTRSATGKTIPYGYGELAVKVTVNGSKITNLKIVTLATAEAYSQQLAQQVIPMLQHEVMQAQSARIQGIAGATYTSEAYAQSVQAALDTLHA</sequence>
<comment type="caution">
    <text evidence="3">The sequence shown here is derived from an EMBL/GenBank/DDBJ whole genome shotgun (WGS) entry which is preliminary data.</text>
</comment>
<keyword evidence="4" id="KW-1185">Reference proteome</keyword>
<dbReference type="Gene3D" id="3.90.1010.20">
    <property type="match status" value="1"/>
</dbReference>